<gene>
    <name evidence="4" type="ORF">LKD48_10965</name>
</gene>
<dbReference type="GO" id="GO:0004252">
    <property type="term" value="F:serine-type endopeptidase activity"/>
    <property type="evidence" value="ECO:0007669"/>
    <property type="project" value="TreeGrafter"/>
</dbReference>
<keyword evidence="2" id="KW-0645">Protease</keyword>
<dbReference type="Pfam" id="PF00326">
    <property type="entry name" value="Peptidase_S9"/>
    <property type="match status" value="1"/>
</dbReference>
<keyword evidence="2" id="KW-0720">Serine protease</keyword>
<dbReference type="InterPro" id="IPR011042">
    <property type="entry name" value="6-blade_b-propeller_TolB-like"/>
</dbReference>
<keyword evidence="1" id="KW-0378">Hydrolase</keyword>
<dbReference type="PANTHER" id="PTHR42776:SF4">
    <property type="entry name" value="ACYLAMINO-ACID-RELEASING ENZYME"/>
    <property type="match status" value="1"/>
</dbReference>
<sequence>MMRLPEFEDCRDLEQLNGGDYFPQKELVCYASNHTNGIVIKNLKTNESVTVTAGGTGEGGPSFSPDGDKILFVSSKKGVGRQAFVYEIKSKSITQITHVKGAVMEPQWSPDGTKVLFSVITSGASQNASDASNAVSASSSAASATQEQFVHDDDAVATEDFGYKFDGMGFIRPDTHWHLFAASADGTSETQLTDGEYDYLHAAWAPDSKKIVCVSNRFRKRQEVIGYDLLLIDVDKEPGKLRRLTEGYWLVSYPNPVRPVFTPDGKSVIAVVLNPEYADDESEMGYPEGYLYRFDVCDGKATPIFIQDDNCYQCVQFPYNAGCGRGMDKLQIDESGRYVYFISGFKGQGNLYRLDLEGDGHAKLFWGGKQVCHGISKVQNGRIMAAAAKSTVPEFYAVLDAKTGELLDIAVQSAQKLLDEVKLSEPEDFFFSTLDGESHVHGFVMMPHDAKKGEKYPAILYIHGGPHPFYTYGLTMEFQMLAAKGFAVLYCNPRGSSGYGWTHENYQRSIDGSAYYDLLQFVDEACRRFDMIDEQRIGVTGGSYGGYMTNYIATHAKRFKAYVTQRSISNELIMYANSDMQGKSTDYKSYEDFMVAKLKESAVSYAERVDKPILILHGMDDYRTPIEGAHQFYVAIKDLHPDLPVKMVAYPHTGHEQPTDPRLLKHYYHEMILWFEKYL</sequence>
<dbReference type="RefSeq" id="WP_308732046.1">
    <property type="nucleotide sequence ID" value="NZ_JAJEQN010000028.1"/>
</dbReference>
<dbReference type="InterPro" id="IPR029058">
    <property type="entry name" value="AB_hydrolase_fold"/>
</dbReference>
<dbReference type="EMBL" id="JAJEQN010000028">
    <property type="protein sequence ID" value="MCC2222151.1"/>
    <property type="molecule type" value="Genomic_DNA"/>
</dbReference>
<dbReference type="Pfam" id="PF07676">
    <property type="entry name" value="PD40"/>
    <property type="match status" value="2"/>
</dbReference>
<feature type="domain" description="Peptidase S9 prolyl oligopeptidase catalytic" evidence="3">
    <location>
        <begin position="476"/>
        <end position="679"/>
    </location>
</feature>
<protein>
    <submittedName>
        <fullName evidence="4">S9 family peptidase</fullName>
    </submittedName>
</protein>
<accession>A0AAE3E5A6</accession>
<organism evidence="4 5">
    <name type="scientific">Anthropogastromicrobium aceti</name>
    <dbReference type="NCBI Taxonomy" id="2981768"/>
    <lineage>
        <taxon>Bacteria</taxon>
        <taxon>Bacillati</taxon>
        <taxon>Bacillota</taxon>
        <taxon>Clostridia</taxon>
        <taxon>Lachnospirales</taxon>
        <taxon>Lachnospiraceae</taxon>
        <taxon>Anthropogastromicrobium</taxon>
    </lineage>
</organism>
<dbReference type="InterPro" id="IPR011659">
    <property type="entry name" value="WD40"/>
</dbReference>
<evidence type="ECO:0000313" key="4">
    <source>
        <dbReference type="EMBL" id="MCC2222151.1"/>
    </source>
</evidence>
<dbReference type="PANTHER" id="PTHR42776">
    <property type="entry name" value="SERINE PEPTIDASE S9 FAMILY MEMBER"/>
    <property type="match status" value="1"/>
</dbReference>
<dbReference type="AlphaFoldDB" id="A0AAE3E5A6"/>
<name>A0AAE3E5A6_9FIRM</name>
<reference evidence="4 5" key="1">
    <citation type="submission" date="2021-10" db="EMBL/GenBank/DDBJ databases">
        <title>Anaerobic single-cell dispensing facilitates the cultivation of human gut bacteria.</title>
        <authorList>
            <person name="Afrizal A."/>
        </authorList>
    </citation>
    <scope>NUCLEOTIDE SEQUENCE [LARGE SCALE GENOMIC DNA]</scope>
    <source>
        <strain evidence="4 5">CLA-AA-H224</strain>
    </source>
</reference>
<dbReference type="Proteomes" id="UP001198200">
    <property type="component" value="Unassembled WGS sequence"/>
</dbReference>
<dbReference type="InterPro" id="IPR001375">
    <property type="entry name" value="Peptidase_S9_cat"/>
</dbReference>
<comment type="caution">
    <text evidence="4">The sequence shown here is derived from an EMBL/GenBank/DDBJ whole genome shotgun (WGS) entry which is preliminary data.</text>
</comment>
<keyword evidence="5" id="KW-1185">Reference proteome</keyword>
<evidence type="ECO:0000256" key="1">
    <source>
        <dbReference type="ARBA" id="ARBA00022801"/>
    </source>
</evidence>
<proteinExistence type="predicted"/>
<dbReference type="GO" id="GO:0006508">
    <property type="term" value="P:proteolysis"/>
    <property type="evidence" value="ECO:0007669"/>
    <property type="project" value="InterPro"/>
</dbReference>
<evidence type="ECO:0000259" key="3">
    <source>
        <dbReference type="Pfam" id="PF00326"/>
    </source>
</evidence>
<dbReference type="Gene3D" id="3.40.50.1820">
    <property type="entry name" value="alpha/beta hydrolase"/>
    <property type="match status" value="1"/>
</dbReference>
<dbReference type="SUPFAM" id="SSF53474">
    <property type="entry name" value="alpha/beta-Hydrolases"/>
    <property type="match status" value="1"/>
</dbReference>
<dbReference type="Gene3D" id="2.120.10.30">
    <property type="entry name" value="TolB, C-terminal domain"/>
    <property type="match status" value="2"/>
</dbReference>
<evidence type="ECO:0000313" key="5">
    <source>
        <dbReference type="Proteomes" id="UP001198200"/>
    </source>
</evidence>
<evidence type="ECO:0000256" key="2">
    <source>
        <dbReference type="ARBA" id="ARBA00022825"/>
    </source>
</evidence>
<dbReference type="SUPFAM" id="SSF82171">
    <property type="entry name" value="DPP6 N-terminal domain-like"/>
    <property type="match status" value="1"/>
</dbReference>